<evidence type="ECO:0000313" key="1">
    <source>
        <dbReference type="EMBL" id="RXR24107.1"/>
    </source>
</evidence>
<dbReference type="EMBL" id="SBKN01000001">
    <property type="protein sequence ID" value="RXR24107.1"/>
    <property type="molecule type" value="Genomic_DNA"/>
</dbReference>
<dbReference type="InterPro" id="IPR037143">
    <property type="entry name" value="4-PPantetheinyl_Trfase_dom_sf"/>
</dbReference>
<dbReference type="SUPFAM" id="SSF56214">
    <property type="entry name" value="4'-phosphopantetheinyl transferase"/>
    <property type="match status" value="1"/>
</dbReference>
<organism evidence="1 2">
    <name type="scientific">Flavobacterium stagni</name>
    <dbReference type="NCBI Taxonomy" id="2506421"/>
    <lineage>
        <taxon>Bacteria</taxon>
        <taxon>Pseudomonadati</taxon>
        <taxon>Bacteroidota</taxon>
        <taxon>Flavobacteriia</taxon>
        <taxon>Flavobacteriales</taxon>
        <taxon>Flavobacteriaceae</taxon>
        <taxon>Flavobacterium</taxon>
    </lineage>
</organism>
<dbReference type="GO" id="GO:0000287">
    <property type="term" value="F:magnesium ion binding"/>
    <property type="evidence" value="ECO:0007669"/>
    <property type="project" value="InterPro"/>
</dbReference>
<keyword evidence="2" id="KW-1185">Reference proteome</keyword>
<name>A0A4Q1KB77_9FLAO</name>
<accession>A0A4Q1KB77</accession>
<dbReference type="Proteomes" id="UP000289857">
    <property type="component" value="Unassembled WGS sequence"/>
</dbReference>
<keyword evidence="1" id="KW-0808">Transferase</keyword>
<reference evidence="2" key="1">
    <citation type="submission" date="2019-01" db="EMBL/GenBank/DDBJ databases">
        <title>Cytophagaceae bacterium strain CAR-16.</title>
        <authorList>
            <person name="Chen W.-M."/>
        </authorList>
    </citation>
    <scope>NUCLEOTIDE SEQUENCE [LARGE SCALE GENOMIC DNA]</scope>
    <source>
        <strain evidence="2">WWJ-16</strain>
    </source>
</reference>
<dbReference type="OrthoDB" id="1190494at2"/>
<comment type="caution">
    <text evidence="1">The sequence shown here is derived from an EMBL/GenBank/DDBJ whole genome shotgun (WGS) entry which is preliminary data.</text>
</comment>
<dbReference type="AlphaFoldDB" id="A0A4Q1KB77"/>
<gene>
    <name evidence="1" type="ORF">EQG61_01320</name>
</gene>
<dbReference type="RefSeq" id="WP_129460070.1">
    <property type="nucleotide sequence ID" value="NZ_SBKN01000001.1"/>
</dbReference>
<evidence type="ECO:0000313" key="2">
    <source>
        <dbReference type="Proteomes" id="UP000289857"/>
    </source>
</evidence>
<sequence length="244" mass="27580">MQSFWGDDVKGIEFTPLPPPQKGFPLLSGLGESAQMPFYETISIRPQTQLHLWKIEESLEQLAEGLTLQERSRQKLDKLKAVTHQKGFLAVRQLLVHLGFTDADVQYDPNGKPLLSNGQHISISHSHDFAAVAISNENLGLDAEAMRPKVLHIAPRFMDIETHLAGLTLSEQLQKATIIWSIKEAVFKIKNEKGISYPNHISEHPFSFADGKTTARLDFNQCTELFPVHFIQREDYIFVCAFES</sequence>
<proteinExistence type="predicted"/>
<dbReference type="Gene3D" id="3.90.470.20">
    <property type="entry name" value="4'-phosphopantetheinyl transferase domain"/>
    <property type="match status" value="1"/>
</dbReference>
<protein>
    <submittedName>
        <fullName evidence="1">4-phosphopantetheinyl transferase</fullName>
    </submittedName>
</protein>
<dbReference type="GO" id="GO:0008897">
    <property type="term" value="F:holo-[acyl-carrier-protein] synthase activity"/>
    <property type="evidence" value="ECO:0007669"/>
    <property type="project" value="InterPro"/>
</dbReference>